<proteinExistence type="predicted"/>
<feature type="chain" id="PRO_5015747725" evidence="1">
    <location>
        <begin position="26"/>
        <end position="235"/>
    </location>
</feature>
<comment type="caution">
    <text evidence="2">The sequence shown here is derived from an EMBL/GenBank/DDBJ whole genome shotgun (WGS) entry which is preliminary data.</text>
</comment>
<dbReference type="RefSeq" id="WP_031441566.1">
    <property type="nucleotide sequence ID" value="NZ_CP128316.1"/>
</dbReference>
<reference evidence="2 3" key="1">
    <citation type="submission" date="2018-04" db="EMBL/GenBank/DDBJ databases">
        <title>Genomic Encyclopedia of Type Strains, Phase III (KMG-III): the genomes of soil and plant-associated and newly described type strains.</title>
        <authorList>
            <person name="Whitman W."/>
        </authorList>
    </citation>
    <scope>NUCLEOTIDE SEQUENCE [LARGE SCALE GENOMIC DNA]</scope>
    <source>
        <strain evidence="2 3">NW12</strain>
    </source>
</reference>
<keyword evidence="1" id="KW-0732">Signal</keyword>
<organism evidence="2 3">
    <name type="scientific">Sphingomonas aerolata</name>
    <dbReference type="NCBI Taxonomy" id="185951"/>
    <lineage>
        <taxon>Bacteria</taxon>
        <taxon>Pseudomonadati</taxon>
        <taxon>Pseudomonadota</taxon>
        <taxon>Alphaproteobacteria</taxon>
        <taxon>Sphingomonadales</taxon>
        <taxon>Sphingomonadaceae</taxon>
        <taxon>Sphingomonas</taxon>
    </lineage>
</organism>
<keyword evidence="3" id="KW-1185">Reference proteome</keyword>
<feature type="signal peptide" evidence="1">
    <location>
        <begin position="1"/>
        <end position="25"/>
    </location>
</feature>
<dbReference type="EMBL" id="PZZN01000001">
    <property type="protein sequence ID" value="PTM47136.1"/>
    <property type="molecule type" value="Genomic_DNA"/>
</dbReference>
<dbReference type="AlphaFoldDB" id="A0A2T4YTJ5"/>
<sequence length="235" mass="25625">MKMVRTALALCAASGSMALAQPASAQFFLQSRDFSAPAVTGDEADLGQAMPDATSAEKRAAMVWHMRAALNVAALQCQFEPTLLTVSNYNAILADHGTELQGAFDTLGKYFLRVNKAKGVKAGQAALDQFGTRTYSNFATVAAQYGFCQTTASIGRDALFTPRGQFGDLTLQRTRELRNSLIPWGEQRFPRYIGRDRVKMPRLDPICWNKKAEWVAKKCGALDWPPAAGVGIANR</sequence>
<protein>
    <submittedName>
        <fullName evidence="2">Uncharacterized protein</fullName>
    </submittedName>
</protein>
<evidence type="ECO:0000313" key="2">
    <source>
        <dbReference type="EMBL" id="PTM47136.1"/>
    </source>
</evidence>
<gene>
    <name evidence="2" type="ORF">C8J24_0519</name>
</gene>
<name>A0A2T4YTJ5_9SPHN</name>
<evidence type="ECO:0000313" key="3">
    <source>
        <dbReference type="Proteomes" id="UP000240996"/>
    </source>
</evidence>
<evidence type="ECO:0000256" key="1">
    <source>
        <dbReference type="SAM" id="SignalP"/>
    </source>
</evidence>
<accession>A0A2T4YTJ5</accession>
<dbReference type="Proteomes" id="UP000240996">
    <property type="component" value="Unassembled WGS sequence"/>
</dbReference>